<dbReference type="CDD" id="cd09996">
    <property type="entry name" value="HDAC_classII_1"/>
    <property type="match status" value="1"/>
</dbReference>
<protein>
    <submittedName>
        <fullName evidence="3">Class II histone deacetylase</fullName>
    </submittedName>
</protein>
<name>A0A5C8ZJG6_9ACTN</name>
<dbReference type="PRINTS" id="PR01270">
    <property type="entry name" value="HDASUPER"/>
</dbReference>
<dbReference type="GO" id="GO:0004407">
    <property type="term" value="F:histone deacetylase activity"/>
    <property type="evidence" value="ECO:0007669"/>
    <property type="project" value="TreeGrafter"/>
</dbReference>
<comment type="similarity">
    <text evidence="1">Belongs to the histone deacetylase family.</text>
</comment>
<comment type="caution">
    <text evidence="3">The sequence shown here is derived from an EMBL/GenBank/DDBJ whole genome shotgun (WGS) entry which is preliminary data.</text>
</comment>
<dbReference type="InterPro" id="IPR023801">
    <property type="entry name" value="His_deacetylse_dom"/>
</dbReference>
<dbReference type="Pfam" id="PF00850">
    <property type="entry name" value="Hist_deacetyl"/>
    <property type="match status" value="1"/>
</dbReference>
<reference evidence="3 4" key="1">
    <citation type="submission" date="2019-07" db="EMBL/GenBank/DDBJ databases">
        <title>Quadrisphaera sp. strain DD2A genome sequencing and assembly.</title>
        <authorList>
            <person name="Kim I."/>
        </authorList>
    </citation>
    <scope>NUCLEOTIDE SEQUENCE [LARGE SCALE GENOMIC DNA]</scope>
    <source>
        <strain evidence="3 4">DD2A</strain>
    </source>
</reference>
<sequence>MRTGYVWEELYGWHDTGTHAAFVAPGGLVQPHRHVESAESKTRFAALVEVSGLGAKLDRIRAVPAAEDDVLAVHTAEHLERIRAGSAAPRGGDAGDGTSPFGPGGLEIALLAAGGAVQAASAVVTGRVTNAYALVRPPGHHARPETGMGFCVFANAAIAIQHVRRHHGVERVAVVDWDVHHGNGTEEVFAEDPDVLTISVHQDQLYPKGTGRLTDRGRGAGEGSAINVPLPAGTGNDGYLHAVEQVVLPALERHRPDLVVVASGFDPAALDPLGGMVVTTTGFRRMARAVLDAADRLCDGRVVMTHEGGYSPVYAPLCGVAVLEEMSGERTEVTDFLAEEYEDLPDQALRPHQAEAVAAAAAAAGLQRAGAAL</sequence>
<dbReference type="Gene3D" id="3.40.800.20">
    <property type="entry name" value="Histone deacetylase domain"/>
    <property type="match status" value="1"/>
</dbReference>
<dbReference type="Proteomes" id="UP000321234">
    <property type="component" value="Unassembled WGS sequence"/>
</dbReference>
<evidence type="ECO:0000256" key="1">
    <source>
        <dbReference type="ARBA" id="ARBA00005947"/>
    </source>
</evidence>
<dbReference type="GO" id="GO:0005737">
    <property type="term" value="C:cytoplasm"/>
    <property type="evidence" value="ECO:0007669"/>
    <property type="project" value="TreeGrafter"/>
</dbReference>
<feature type="domain" description="Histone deacetylase" evidence="2">
    <location>
        <begin position="34"/>
        <end position="316"/>
    </location>
</feature>
<dbReference type="AlphaFoldDB" id="A0A5C8ZJG6"/>
<dbReference type="PANTHER" id="PTHR10625:SF31">
    <property type="entry name" value="HISTONE DEACETYLASE DOMAIN-CONTAINING PROTEIN"/>
    <property type="match status" value="1"/>
</dbReference>
<evidence type="ECO:0000313" key="3">
    <source>
        <dbReference type="EMBL" id="TXR58032.1"/>
    </source>
</evidence>
<dbReference type="InterPro" id="IPR000286">
    <property type="entry name" value="HDACs"/>
</dbReference>
<accession>A0A5C8ZJG6</accession>
<dbReference type="GO" id="GO:0040029">
    <property type="term" value="P:epigenetic regulation of gene expression"/>
    <property type="evidence" value="ECO:0007669"/>
    <property type="project" value="TreeGrafter"/>
</dbReference>
<gene>
    <name evidence="3" type="ORF">FMM08_02105</name>
</gene>
<organism evidence="3 4">
    <name type="scientific">Quadrisphaera setariae</name>
    <dbReference type="NCBI Taxonomy" id="2593304"/>
    <lineage>
        <taxon>Bacteria</taxon>
        <taxon>Bacillati</taxon>
        <taxon>Actinomycetota</taxon>
        <taxon>Actinomycetes</taxon>
        <taxon>Kineosporiales</taxon>
        <taxon>Kineosporiaceae</taxon>
        <taxon>Quadrisphaera</taxon>
    </lineage>
</organism>
<dbReference type="PANTHER" id="PTHR10625">
    <property type="entry name" value="HISTONE DEACETYLASE HDAC1-RELATED"/>
    <property type="match status" value="1"/>
</dbReference>
<dbReference type="SUPFAM" id="SSF52768">
    <property type="entry name" value="Arginase/deacetylase"/>
    <property type="match status" value="1"/>
</dbReference>
<dbReference type="InterPro" id="IPR037138">
    <property type="entry name" value="His_deacetylse_dom_sf"/>
</dbReference>
<evidence type="ECO:0000259" key="2">
    <source>
        <dbReference type="Pfam" id="PF00850"/>
    </source>
</evidence>
<evidence type="ECO:0000313" key="4">
    <source>
        <dbReference type="Proteomes" id="UP000321234"/>
    </source>
</evidence>
<dbReference type="InterPro" id="IPR023696">
    <property type="entry name" value="Ureohydrolase_dom_sf"/>
</dbReference>
<dbReference type="RefSeq" id="WP_147924643.1">
    <property type="nucleotide sequence ID" value="NZ_VKAC01000001.1"/>
</dbReference>
<proteinExistence type="inferred from homology"/>
<dbReference type="EMBL" id="VKAC01000001">
    <property type="protein sequence ID" value="TXR58032.1"/>
    <property type="molecule type" value="Genomic_DNA"/>
</dbReference>
<keyword evidence="4" id="KW-1185">Reference proteome</keyword>
<dbReference type="OrthoDB" id="9808367at2"/>